<gene>
    <name evidence="1" type="ordered locus">VIT_15s0048g01910</name>
</gene>
<proteinExistence type="predicted"/>
<dbReference type="PaxDb" id="29760-VIT_15s0048g01910.t01"/>
<evidence type="ECO:0000313" key="1">
    <source>
        <dbReference type="EMBL" id="CCB61336.1"/>
    </source>
</evidence>
<sequence>MPKARETPSLSFLFSPPCHHTGGTWGHKKGDPINLFQPRMISS</sequence>
<keyword evidence="2" id="KW-1185">Reference proteome</keyword>
<name>F6I319_VITVI</name>
<protein>
    <submittedName>
        <fullName evidence="1">Uncharacterized protein</fullName>
    </submittedName>
</protein>
<dbReference type="HOGENOM" id="CLU_3243223_0_0_1"/>
<organism evidence="1 2">
    <name type="scientific">Vitis vinifera</name>
    <name type="common">Grape</name>
    <dbReference type="NCBI Taxonomy" id="29760"/>
    <lineage>
        <taxon>Eukaryota</taxon>
        <taxon>Viridiplantae</taxon>
        <taxon>Streptophyta</taxon>
        <taxon>Embryophyta</taxon>
        <taxon>Tracheophyta</taxon>
        <taxon>Spermatophyta</taxon>
        <taxon>Magnoliopsida</taxon>
        <taxon>eudicotyledons</taxon>
        <taxon>Gunneridae</taxon>
        <taxon>Pentapetalae</taxon>
        <taxon>rosids</taxon>
        <taxon>Vitales</taxon>
        <taxon>Vitaceae</taxon>
        <taxon>Viteae</taxon>
        <taxon>Vitis</taxon>
    </lineage>
</organism>
<dbReference type="AlphaFoldDB" id="F6I319"/>
<dbReference type="EMBL" id="FN596739">
    <property type="protein sequence ID" value="CCB61336.1"/>
    <property type="molecule type" value="Genomic_DNA"/>
</dbReference>
<dbReference type="InParanoid" id="F6I319"/>
<reference evidence="2" key="1">
    <citation type="journal article" date="2007" name="Nature">
        <title>The grapevine genome sequence suggests ancestral hexaploidization in major angiosperm phyla.</title>
        <authorList>
            <consortium name="The French-Italian Public Consortium for Grapevine Genome Characterization."/>
            <person name="Jaillon O."/>
            <person name="Aury J.-M."/>
            <person name="Noel B."/>
            <person name="Policriti A."/>
            <person name="Clepet C."/>
            <person name="Casagrande A."/>
            <person name="Choisne N."/>
            <person name="Aubourg S."/>
            <person name="Vitulo N."/>
            <person name="Jubin C."/>
            <person name="Vezzi A."/>
            <person name="Legeai F."/>
            <person name="Hugueney P."/>
            <person name="Dasilva C."/>
            <person name="Horner D."/>
            <person name="Mica E."/>
            <person name="Jublot D."/>
            <person name="Poulain J."/>
            <person name="Bruyere C."/>
            <person name="Billault A."/>
            <person name="Segurens B."/>
            <person name="Gouyvenoux M."/>
            <person name="Ugarte E."/>
            <person name="Cattonaro F."/>
            <person name="Anthouard V."/>
            <person name="Vico V."/>
            <person name="Del Fabbro C."/>
            <person name="Alaux M."/>
            <person name="Di Gaspero G."/>
            <person name="Dumas V."/>
            <person name="Felice N."/>
            <person name="Paillard S."/>
            <person name="Juman I."/>
            <person name="Moroldo M."/>
            <person name="Scalabrin S."/>
            <person name="Canaguier A."/>
            <person name="Le Clainche I."/>
            <person name="Malacrida G."/>
            <person name="Durand E."/>
            <person name="Pesole G."/>
            <person name="Laucou V."/>
            <person name="Chatelet P."/>
            <person name="Merdinoglu D."/>
            <person name="Delledonne M."/>
            <person name="Pezzotti M."/>
            <person name="Lecharny A."/>
            <person name="Scarpelli C."/>
            <person name="Artiguenave F."/>
            <person name="Pe M.E."/>
            <person name="Valle G."/>
            <person name="Morgante M."/>
            <person name="Caboche M."/>
            <person name="Adam-Blondon A.-F."/>
            <person name="Weissenbach J."/>
            <person name="Quetier F."/>
            <person name="Wincker P."/>
        </authorList>
    </citation>
    <scope>NUCLEOTIDE SEQUENCE [LARGE SCALE GENOMIC DNA]</scope>
    <source>
        <strain evidence="2">cv. Pinot noir / PN40024</strain>
    </source>
</reference>
<accession>F6I319</accession>
<dbReference type="Proteomes" id="UP000009183">
    <property type="component" value="Chromosome 15"/>
</dbReference>
<evidence type="ECO:0000313" key="2">
    <source>
        <dbReference type="Proteomes" id="UP000009183"/>
    </source>
</evidence>